<dbReference type="InterPro" id="IPR010285">
    <property type="entry name" value="DNA_helicase_pif1-like_DEAD"/>
</dbReference>
<evidence type="ECO:0000313" key="5">
    <source>
        <dbReference type="Proteomes" id="UP001221898"/>
    </source>
</evidence>
<organism evidence="4 5">
    <name type="scientific">Aldrovandia affinis</name>
    <dbReference type="NCBI Taxonomy" id="143900"/>
    <lineage>
        <taxon>Eukaryota</taxon>
        <taxon>Metazoa</taxon>
        <taxon>Chordata</taxon>
        <taxon>Craniata</taxon>
        <taxon>Vertebrata</taxon>
        <taxon>Euteleostomi</taxon>
        <taxon>Actinopterygii</taxon>
        <taxon>Neopterygii</taxon>
        <taxon>Teleostei</taxon>
        <taxon>Notacanthiformes</taxon>
        <taxon>Halosauridae</taxon>
        <taxon>Aldrovandia</taxon>
    </lineage>
</organism>
<feature type="compositionally biased region" description="Basic and acidic residues" evidence="2">
    <location>
        <begin position="759"/>
        <end position="784"/>
    </location>
</feature>
<name>A0AAD7R7Q1_9TELE</name>
<dbReference type="GO" id="GO:0043139">
    <property type="term" value="F:5'-3' DNA helicase activity"/>
    <property type="evidence" value="ECO:0007669"/>
    <property type="project" value="UniProtKB-EC"/>
</dbReference>
<dbReference type="InterPro" id="IPR027417">
    <property type="entry name" value="P-loop_NTPase"/>
</dbReference>
<keyword evidence="1" id="KW-0378">Hydrolase</keyword>
<keyword evidence="1" id="KW-0234">DNA repair</keyword>
<feature type="region of interest" description="Disordered" evidence="2">
    <location>
        <begin position="117"/>
        <end position="160"/>
    </location>
</feature>
<reference evidence="4" key="1">
    <citation type="journal article" date="2023" name="Science">
        <title>Genome structures resolve the early diversification of teleost fishes.</title>
        <authorList>
            <person name="Parey E."/>
            <person name="Louis A."/>
            <person name="Montfort J."/>
            <person name="Bouchez O."/>
            <person name="Roques C."/>
            <person name="Iampietro C."/>
            <person name="Lluch J."/>
            <person name="Castinel A."/>
            <person name="Donnadieu C."/>
            <person name="Desvignes T."/>
            <person name="Floi Bucao C."/>
            <person name="Jouanno E."/>
            <person name="Wen M."/>
            <person name="Mejri S."/>
            <person name="Dirks R."/>
            <person name="Jansen H."/>
            <person name="Henkel C."/>
            <person name="Chen W.J."/>
            <person name="Zahm M."/>
            <person name="Cabau C."/>
            <person name="Klopp C."/>
            <person name="Thompson A.W."/>
            <person name="Robinson-Rechavi M."/>
            <person name="Braasch I."/>
            <person name="Lecointre G."/>
            <person name="Bobe J."/>
            <person name="Postlethwait J.H."/>
            <person name="Berthelot C."/>
            <person name="Roest Crollius H."/>
            <person name="Guiguen Y."/>
        </authorList>
    </citation>
    <scope>NUCLEOTIDE SEQUENCE</scope>
    <source>
        <strain evidence="4">NC1722</strain>
    </source>
</reference>
<dbReference type="InterPro" id="IPR046700">
    <property type="entry name" value="DUF6570"/>
</dbReference>
<feature type="region of interest" description="Disordered" evidence="2">
    <location>
        <begin position="365"/>
        <end position="433"/>
    </location>
</feature>
<dbReference type="GO" id="GO:0000723">
    <property type="term" value="P:telomere maintenance"/>
    <property type="evidence" value="ECO:0007669"/>
    <property type="project" value="InterPro"/>
</dbReference>
<dbReference type="Pfam" id="PF20209">
    <property type="entry name" value="DUF6570"/>
    <property type="match status" value="1"/>
</dbReference>
<comment type="similarity">
    <text evidence="1">Belongs to the helicase family.</text>
</comment>
<feature type="compositionally biased region" description="Basic and acidic residues" evidence="2">
    <location>
        <begin position="410"/>
        <end position="426"/>
    </location>
</feature>
<dbReference type="Proteomes" id="UP001221898">
    <property type="component" value="Unassembled WGS sequence"/>
</dbReference>
<dbReference type="GO" id="GO:0016787">
    <property type="term" value="F:hydrolase activity"/>
    <property type="evidence" value="ECO:0007669"/>
    <property type="project" value="UniProtKB-KW"/>
</dbReference>
<dbReference type="SMART" id="SM00382">
    <property type="entry name" value="AAA"/>
    <property type="match status" value="1"/>
</dbReference>
<dbReference type="InterPro" id="IPR051055">
    <property type="entry name" value="PIF1_helicase"/>
</dbReference>
<evidence type="ECO:0000256" key="2">
    <source>
        <dbReference type="SAM" id="MobiDB-lite"/>
    </source>
</evidence>
<protein>
    <recommendedName>
        <fullName evidence="1">ATP-dependent DNA helicase</fullName>
        <ecNumber evidence="1">5.6.2.3</ecNumber>
    </recommendedName>
</protein>
<dbReference type="SUPFAM" id="SSF52540">
    <property type="entry name" value="P-loop containing nucleoside triphosphate hydrolases"/>
    <property type="match status" value="2"/>
</dbReference>
<feature type="domain" description="AAA+ ATPase" evidence="3">
    <location>
        <begin position="1223"/>
        <end position="1472"/>
    </location>
</feature>
<dbReference type="Pfam" id="PF14214">
    <property type="entry name" value="Helitron_like_N"/>
    <property type="match status" value="1"/>
</dbReference>
<comment type="caution">
    <text evidence="4">The sequence shown here is derived from an EMBL/GenBank/DDBJ whole genome shotgun (WGS) entry which is preliminary data.</text>
</comment>
<dbReference type="InterPro" id="IPR025476">
    <property type="entry name" value="Helitron_helicase-like"/>
</dbReference>
<dbReference type="Gene3D" id="3.40.50.300">
    <property type="entry name" value="P-loop containing nucleotide triphosphate hydrolases"/>
    <property type="match status" value="1"/>
</dbReference>
<evidence type="ECO:0000313" key="4">
    <source>
        <dbReference type="EMBL" id="KAJ8371459.1"/>
    </source>
</evidence>
<feature type="region of interest" description="Disordered" evidence="2">
    <location>
        <begin position="748"/>
        <end position="801"/>
    </location>
</feature>
<dbReference type="InterPro" id="IPR003593">
    <property type="entry name" value="AAA+_ATPase"/>
</dbReference>
<comment type="cofactor">
    <cofactor evidence="1">
        <name>Mg(2+)</name>
        <dbReference type="ChEBI" id="CHEBI:18420"/>
    </cofactor>
</comment>
<proteinExistence type="inferred from homology"/>
<feature type="compositionally biased region" description="Basic residues" evidence="2">
    <location>
        <begin position="128"/>
        <end position="140"/>
    </location>
</feature>
<feature type="compositionally biased region" description="Low complexity" evidence="2">
    <location>
        <begin position="26"/>
        <end position="35"/>
    </location>
</feature>
<keyword evidence="1" id="KW-0547">Nucleotide-binding</keyword>
<dbReference type="InterPro" id="IPR036691">
    <property type="entry name" value="Endo/exonu/phosph_ase_sf"/>
</dbReference>
<sequence length="1797" mass="201653">MPRKGKRSQAAKQRWQPLDLADQPISPSTQQTAQPETPPPAASPWTKTDAITPSQSPAQKMARLPIAALAAPVVGRTKKVDHSFPLNPVWFSPAILDAMEEAVPSHLPSAVECRALGKGGKKSTVEHRQRRVASKRRPKKQQVEATASAVESSKPSPRSLGTAVVTEELGASCSDKPLQFTSQVRHCNRAKYGQNIGVAAACLTGTYVHVCDGECSAPCTVPQDRMQEWICHTCDSHLIKGGMSSIAVANSLQLALIPPELEELNVLERQLIAKILPFAKIVALPKGRQRAVHGAVVCVPSEVETTVNSLPRPSAEAQLLQVKLKRKIKYKGYQHFYTVNMKNVLAGLRKLKDAHPQYSDVAIDESATFESLQGDRPVNEEDARRDNPDAAQPAEPSNPDGEMETAADATDERRPSDADKEKEDLRPGLALDTCMQPPDIAQEVLSYGEGIFSVAPAQGNKPVGFFSTPKLEAMAFPVQFPTGRNTLDEVRQVKLSPSRYFNTRLFCVDTRFAKDQSYLFFAQFVTEIHMATCSMSIQARKGKKNAGDGRRISNTMLQDKVELEKLIQNKEATRFMQPLRGTPAYWEKTPRSSRHAQQGEEGDFSGLDWNEKCEILRSNPVTVMRMFEKRVDALMTDLILSPAQPIGPVEDYLFRVEFQARGSPHIHMVVWIEDAPGIQDPEDCPDVIEFIDRYITCQMPDEKADPELHKIVSEVQIHSRNHSKTCRKGNVSCRFGFPRLPMDKTIIASAPWNDDEDAGGNKKGGEKAKDANDVQEKECGTKDSKKSKKSKKFVGKKQREAKEKLKPVRDFLMDANASFEDLSDLLEKCKMTHDEYQESVKALTSGMVVMMKREPKDCWVNVYNPDLLRAWNANMDIQFILDEFSCIMYMMSYVAKPEHEMTEFLNSVIRDVKKSKVNERDEMKQIMQAYAKHREVSAQESVARVCSLPLKKCSRTVIFVQTDEDGLKMSLPLSRLKDMGPDEEDVWMSGLPDKYENRPATGDFNDMCLADFASGCRVLYGRQTEGPNAVPLQNDKGFVQKRTQGKSAIIRFTRFLEKKQPEKFYRRLLKLYFPHRTDDELKSEYYPTYEDFYNRGRGGSVKQYVDFNRKRYEGQGKEIEKALKQLEKQGPVLNAWNTFAPEVEVDRLECVAQRQAIHPDEHEEQDQIPDYEVHALYSGAIDAPKLSPDFVRSMYRSLNETQASVFYTVREWCLKRVWGHNPEPLFYFISGGAGCGKSHVIKCVYQEATKILRQLPRFRDEADMSQPAVLLTAFTGTAAFNISGKTLHSVLKLPRNLRPPYQGLGNALDEVRAVLSNAEILIIDEISMVSKELFAYVHWRFQQIKGNRKPFGGMSVLAVGDFYQLPPVGKAKQLCVCEGDVLDLWKDFQMVNLTEIMRQKDDRAFAQLLNRIRTKKKTDPLSVDDAALLTQAVAEFKDCPPDVLHIFATNKEVDAHNAATVTAQRLQVVNIPAEDYRKDPRTGGMVILTDLKGNSRDLPDNIQAAQGARVMVTRNLDTEDGIVNGTFGTIANIVPIAGCGPTTVKLIGLQLDNPTAGQKFRRKIAGATDDLVYIKRFEEQMSKRGVVRRQFPMKLAFGCTAHKVQGMTMKSAVVCLKRVFESGMAYVALSRTTSLEGLRINDFEEKKIYADPNVTTAMENMSHASFQSTRPLLHFVKSAEHAAPTLTVVHHNAEGLPPHMEDLKSHHELVLADVLCVTETHLSGSFVSPKFQLEGYDMFARNRHVSYTNRVDMATKDGGGVAVYCRSSLQAEARRYFHDVTDLEFSVVKVESPVRAL</sequence>
<dbReference type="GO" id="GO:0006310">
    <property type="term" value="P:DNA recombination"/>
    <property type="evidence" value="ECO:0007669"/>
    <property type="project" value="UniProtKB-KW"/>
</dbReference>
<feature type="region of interest" description="Disordered" evidence="2">
    <location>
        <begin position="1"/>
        <end position="59"/>
    </location>
</feature>
<keyword evidence="1" id="KW-0067">ATP-binding</keyword>
<keyword evidence="1" id="KW-0347">Helicase</keyword>
<dbReference type="PANTHER" id="PTHR47642:SF5">
    <property type="entry name" value="ATP-DEPENDENT DNA HELICASE"/>
    <property type="match status" value="1"/>
</dbReference>
<gene>
    <name evidence="4" type="ORF">AAFF_G00310310</name>
</gene>
<dbReference type="EMBL" id="JAINUG010000450">
    <property type="protein sequence ID" value="KAJ8371459.1"/>
    <property type="molecule type" value="Genomic_DNA"/>
</dbReference>
<accession>A0AAD7R7Q1</accession>
<dbReference type="CDD" id="cd18809">
    <property type="entry name" value="SF1_C_RecD"/>
    <property type="match status" value="1"/>
</dbReference>
<dbReference type="GO" id="GO:0006281">
    <property type="term" value="P:DNA repair"/>
    <property type="evidence" value="ECO:0007669"/>
    <property type="project" value="UniProtKB-KW"/>
</dbReference>
<dbReference type="GO" id="GO:0005524">
    <property type="term" value="F:ATP binding"/>
    <property type="evidence" value="ECO:0007669"/>
    <property type="project" value="UniProtKB-KW"/>
</dbReference>
<evidence type="ECO:0000259" key="3">
    <source>
        <dbReference type="SMART" id="SM00382"/>
    </source>
</evidence>
<feature type="compositionally biased region" description="Polar residues" evidence="2">
    <location>
        <begin position="143"/>
        <end position="156"/>
    </location>
</feature>
<dbReference type="EC" id="5.6.2.3" evidence="1"/>
<keyword evidence="1" id="KW-0233">DNA recombination</keyword>
<comment type="catalytic activity">
    <reaction evidence="1">
        <text>ATP + H2O = ADP + phosphate + H(+)</text>
        <dbReference type="Rhea" id="RHEA:13065"/>
        <dbReference type="ChEBI" id="CHEBI:15377"/>
        <dbReference type="ChEBI" id="CHEBI:15378"/>
        <dbReference type="ChEBI" id="CHEBI:30616"/>
        <dbReference type="ChEBI" id="CHEBI:43474"/>
        <dbReference type="ChEBI" id="CHEBI:456216"/>
        <dbReference type="EC" id="5.6.2.3"/>
    </reaction>
</comment>
<dbReference type="Pfam" id="PF05970">
    <property type="entry name" value="PIF1"/>
    <property type="match status" value="1"/>
</dbReference>
<feature type="compositionally biased region" description="Basic and acidic residues" evidence="2">
    <location>
        <begin position="377"/>
        <end position="388"/>
    </location>
</feature>
<feature type="compositionally biased region" description="Basic residues" evidence="2">
    <location>
        <begin position="785"/>
        <end position="796"/>
    </location>
</feature>
<dbReference type="Gene3D" id="3.60.10.10">
    <property type="entry name" value="Endonuclease/exonuclease/phosphatase"/>
    <property type="match status" value="1"/>
</dbReference>
<keyword evidence="5" id="KW-1185">Reference proteome</keyword>
<dbReference type="PANTHER" id="PTHR47642">
    <property type="entry name" value="ATP-DEPENDENT DNA HELICASE"/>
    <property type="match status" value="1"/>
</dbReference>
<evidence type="ECO:0000256" key="1">
    <source>
        <dbReference type="RuleBase" id="RU363044"/>
    </source>
</evidence>
<keyword evidence="1" id="KW-0227">DNA damage</keyword>
<feature type="compositionally biased region" description="Polar residues" evidence="2">
    <location>
        <begin position="45"/>
        <end position="58"/>
    </location>
</feature>